<dbReference type="AlphaFoldDB" id="Q47GH0"/>
<protein>
    <submittedName>
        <fullName evidence="1">Uncharacterized protein</fullName>
    </submittedName>
</protein>
<dbReference type="HOGENOM" id="CLU_1292639_0_0_4"/>
<evidence type="ECO:0000313" key="1">
    <source>
        <dbReference type="EMBL" id="AAZ46061.1"/>
    </source>
</evidence>
<dbReference type="EMBL" id="CP000089">
    <property type="protein sequence ID" value="AAZ46061.1"/>
    <property type="molecule type" value="Genomic_DNA"/>
</dbReference>
<dbReference type="OrthoDB" id="9553352at2"/>
<sequence length="213" mass="25279">MSNRSWIDEHSKGWPKWSDVYELWEKANVPEVKEVPFQLGEHYPSLPWVELSSGRQVDQGARPTDDTAYHLIRHLKGKHNELKTAYKLFAYCRSQYLSGFSSYVLAPAMERHGENLQGWWHSNARNVLPWHGNDRSRFDSDKRTQEQRTHWRELVQDAAKAWQQIVEHWGIVQTPDLMGRDSPEYKAYEAHCRAAQVERERKEYERLKEKFGQ</sequence>
<reference evidence="1" key="1">
    <citation type="submission" date="2005-08" db="EMBL/GenBank/DDBJ databases">
        <title>Complete sequence of Dechloromonas aromatica RCB.</title>
        <authorList>
            <person name="Salinero K.K."/>
            <person name="Copeland A."/>
            <person name="Lucas S."/>
            <person name="Lapidus A."/>
            <person name="Barry K."/>
            <person name="Detter J.C."/>
            <person name="Glavina T."/>
            <person name="Hammon N."/>
            <person name="Israni S."/>
            <person name="Pitluck S."/>
            <person name="Di Bartolo G."/>
            <person name="Trong S."/>
            <person name="Schmutz J."/>
            <person name="Larimer F."/>
            <person name="Land M."/>
            <person name="Ivanova N."/>
            <person name="Richardson P."/>
        </authorList>
    </citation>
    <scope>NUCLEOTIDE SEQUENCE</scope>
    <source>
        <strain evidence="1">RCB</strain>
    </source>
</reference>
<gene>
    <name evidence="1" type="ordered locus">Daro_1310</name>
</gene>
<name>Q47GH0_DECAR</name>
<proteinExistence type="predicted"/>
<accession>Q47GH0</accession>
<dbReference type="STRING" id="159087.Daro_1310"/>
<dbReference type="KEGG" id="dar:Daro_1310"/>
<organism evidence="1">
    <name type="scientific">Dechloromonas aromatica (strain RCB)</name>
    <dbReference type="NCBI Taxonomy" id="159087"/>
    <lineage>
        <taxon>Bacteria</taxon>
        <taxon>Pseudomonadati</taxon>
        <taxon>Pseudomonadota</taxon>
        <taxon>Betaproteobacteria</taxon>
        <taxon>Rhodocyclales</taxon>
        <taxon>Azonexaceae</taxon>
        <taxon>Dechloromonas</taxon>
    </lineage>
</organism>